<feature type="transmembrane region" description="Helical" evidence="1">
    <location>
        <begin position="45"/>
        <end position="66"/>
    </location>
</feature>
<feature type="transmembrane region" description="Helical" evidence="1">
    <location>
        <begin position="20"/>
        <end position="39"/>
    </location>
</feature>
<dbReference type="AlphaFoldDB" id="Q1Q541"/>
<reference evidence="2" key="1">
    <citation type="journal article" date="2006" name="Nature">
        <title>Deciphering the evolution and metabolism of an anammox bacterium from a community genome.</title>
        <authorList>
            <person name="Strous M."/>
            <person name="Pelletier E."/>
            <person name="Mangenot S."/>
            <person name="Rattei T."/>
            <person name="Lehner A."/>
            <person name="Taylor M.W."/>
            <person name="Horn M."/>
            <person name="Daims H."/>
            <person name="Bartol-Mavel D."/>
            <person name="Wincker P."/>
            <person name="Barbe V."/>
            <person name="Fonknechten N."/>
            <person name="Vallenet D."/>
            <person name="Segurens B."/>
            <person name="Schenowitz-Truong C."/>
            <person name="Medigue C."/>
            <person name="Collingro A."/>
            <person name="Snel B."/>
            <person name="Dutilh B.E."/>
            <person name="OpDenCamp H.J.M."/>
            <person name="vanDerDrift C."/>
            <person name="Cirpus I."/>
            <person name="vanDePas-Schoonen K.T."/>
            <person name="Harhangi H.R."/>
            <person name="vanNiftrik L."/>
            <person name="Schmid M."/>
            <person name="Keltjens J."/>
            <person name="vanDeVossenberg J."/>
            <person name="Kartal B."/>
            <person name="Meier H."/>
            <person name="Frishman D."/>
            <person name="Huynen M.A."/>
            <person name="Mewes H."/>
            <person name="Weissenbach J."/>
            <person name="Jetten M.S.M."/>
            <person name="Wagner M."/>
            <person name="LePaslier D."/>
        </authorList>
    </citation>
    <scope>NUCLEOTIDE SEQUENCE</scope>
</reference>
<evidence type="ECO:0000256" key="1">
    <source>
        <dbReference type="SAM" id="Phobius"/>
    </source>
</evidence>
<keyword evidence="1" id="KW-0472">Membrane</keyword>
<reference evidence="2" key="2">
    <citation type="submission" date="2006-01" db="EMBL/GenBank/DDBJ databases">
        <authorList>
            <person name="Genoscope"/>
        </authorList>
    </citation>
    <scope>NUCLEOTIDE SEQUENCE</scope>
</reference>
<gene>
    <name evidence="2" type="ORF">kuste4362</name>
</gene>
<name>Q1Q541_KUEST</name>
<organism evidence="2">
    <name type="scientific">Kuenenia stuttgartiensis</name>
    <dbReference type="NCBI Taxonomy" id="174633"/>
    <lineage>
        <taxon>Bacteria</taxon>
        <taxon>Pseudomonadati</taxon>
        <taxon>Planctomycetota</taxon>
        <taxon>Candidatus Brocadiia</taxon>
        <taxon>Candidatus Brocadiales</taxon>
        <taxon>Candidatus Brocadiaceae</taxon>
        <taxon>Candidatus Kuenenia</taxon>
    </lineage>
</organism>
<keyword evidence="1" id="KW-0812">Transmembrane</keyword>
<evidence type="ECO:0000313" key="2">
    <source>
        <dbReference type="EMBL" id="CAJ75124.1"/>
    </source>
</evidence>
<accession>Q1Q541</accession>
<proteinExistence type="predicted"/>
<dbReference type="EMBL" id="CT573071">
    <property type="protein sequence ID" value="CAJ75124.1"/>
    <property type="molecule type" value="Genomic_DNA"/>
</dbReference>
<protein>
    <recommendedName>
        <fullName evidence="3">DUF3309 domain-containing protein</fullName>
    </recommendedName>
</protein>
<dbReference type="InterPro" id="IPR021738">
    <property type="entry name" value="DUF3309"/>
</dbReference>
<sequence>MWKSKICFILYHFKRRYKLLRTILIVLLVLALLGALPTWPYSISWGFYPSGSLGFILIILLILLLIGRI</sequence>
<evidence type="ECO:0008006" key="3">
    <source>
        <dbReference type="Google" id="ProtNLM"/>
    </source>
</evidence>
<dbReference type="Pfam" id="PF11752">
    <property type="entry name" value="DUF3309"/>
    <property type="match status" value="1"/>
</dbReference>
<keyword evidence="1" id="KW-1133">Transmembrane helix</keyword>